<sequence>MKARYRRPAPKRSTTVRILAASTALAATGVLTATFVSGGGNGTADAATSLSQFVPIERVAANVVVPRPGPGAARGRFIVNCGTNGNGKFSPDNPVAQPGIKNGAEHLHDFVGNLAITANSSDADLEASGTTCRNGDKSSYFWPVVRIDRTVHSGDTSVQQALAATSGTVVCPSVRDRLPAVPAAAKANVDRLLADLDQLTVTAGRRVLASRGANVRLNNDVLQGLRIRRAAVLTEIGDSIRAAGGRRPAGAVSLTECDVSYDGLHAMMGGSHTASAKTGSANPVVRCPGVRDKLPGVPRQALDEVDRNLAELDRQISEANERLVTTRGQGGPGFVDNAVLGPLKAKRSAVLDRIAIAIGRTGQRPPDLSPFAGCTTDGASHNGGGQNGGGQSGGGQDGGGQNGGGQDGGGQDGGGTPGPSGGALPDPQGANLELPNNTGGIVRPAKVLIEYRGNATSKVVPMPKFLRALTGDAKPTSRGPANARATWTCSGFGDRLSDKYPVCPPNSRVQRVQDFPGCWDGKNTDSENHRKHLAFADKNTGACPQGFVAVPQLRITISYDIPRDVQLKGQYALDSFPEENHNPFSDHNDFVNVNSAGTMQRIATCINKGKNCV</sequence>
<feature type="region of interest" description="Disordered" evidence="2">
    <location>
        <begin position="361"/>
        <end position="439"/>
    </location>
</feature>
<dbReference type="Proteomes" id="UP000294901">
    <property type="component" value="Unassembled WGS sequence"/>
</dbReference>
<keyword evidence="1" id="KW-0175">Coiled coil</keyword>
<dbReference type="RefSeq" id="WP_133871309.1">
    <property type="nucleotide sequence ID" value="NZ_BOMD01000102.1"/>
</dbReference>
<feature type="coiled-coil region" evidence="1">
    <location>
        <begin position="302"/>
        <end position="329"/>
    </location>
</feature>
<dbReference type="OrthoDB" id="581239at2"/>
<dbReference type="AlphaFoldDB" id="A0A4R6JKI2"/>
<dbReference type="EMBL" id="SNWR01000001">
    <property type="protein sequence ID" value="TDO36579.1"/>
    <property type="molecule type" value="Genomic_DNA"/>
</dbReference>
<comment type="caution">
    <text evidence="5">The sequence shown here is derived from an EMBL/GenBank/DDBJ whole genome shotgun (WGS) entry which is preliminary data.</text>
</comment>
<keyword evidence="3" id="KW-0732">Signal</keyword>
<name>A0A4R6JKI2_9ACTN</name>
<evidence type="ECO:0000256" key="3">
    <source>
        <dbReference type="SAM" id="SignalP"/>
    </source>
</evidence>
<evidence type="ECO:0000256" key="2">
    <source>
        <dbReference type="SAM" id="MobiDB-lite"/>
    </source>
</evidence>
<feature type="chain" id="PRO_5039597916" evidence="3">
    <location>
        <begin position="27"/>
        <end position="613"/>
    </location>
</feature>
<accession>A0A4R6JKI2</accession>
<feature type="signal peptide" evidence="3">
    <location>
        <begin position="1"/>
        <end position="26"/>
    </location>
</feature>
<evidence type="ECO:0000256" key="1">
    <source>
        <dbReference type="SAM" id="Coils"/>
    </source>
</evidence>
<proteinExistence type="predicted"/>
<protein>
    <submittedName>
        <fullName evidence="5">Uncharacterized protein DUF1996</fullName>
    </submittedName>
</protein>
<dbReference type="PANTHER" id="PTHR43662:SF3">
    <property type="entry name" value="DOMAIN PROTEIN, PUTATIVE (AFU_ORTHOLOGUE AFUA_6G11970)-RELATED"/>
    <property type="match status" value="1"/>
</dbReference>
<feature type="compositionally biased region" description="Gly residues" evidence="2">
    <location>
        <begin position="381"/>
        <end position="421"/>
    </location>
</feature>
<dbReference type="PANTHER" id="PTHR43662">
    <property type="match status" value="1"/>
</dbReference>
<evidence type="ECO:0000313" key="6">
    <source>
        <dbReference type="Proteomes" id="UP000294901"/>
    </source>
</evidence>
<evidence type="ECO:0000259" key="4">
    <source>
        <dbReference type="Pfam" id="PF09362"/>
    </source>
</evidence>
<dbReference type="Pfam" id="PF09362">
    <property type="entry name" value="DUF1996"/>
    <property type="match status" value="1"/>
</dbReference>
<feature type="domain" description="DUF1996" evidence="4">
    <location>
        <begin position="450"/>
        <end position="592"/>
    </location>
</feature>
<reference evidence="5 6" key="1">
    <citation type="submission" date="2019-03" db="EMBL/GenBank/DDBJ databases">
        <title>Sequencing the genomes of 1000 actinobacteria strains.</title>
        <authorList>
            <person name="Klenk H.-P."/>
        </authorList>
    </citation>
    <scope>NUCLEOTIDE SEQUENCE [LARGE SCALE GENOMIC DNA]</scope>
    <source>
        <strain evidence="5 6">DSM 43805</strain>
    </source>
</reference>
<gene>
    <name evidence="5" type="ORF">C8E87_0157</name>
</gene>
<keyword evidence="6" id="KW-1185">Reference proteome</keyword>
<dbReference type="InterPro" id="IPR018535">
    <property type="entry name" value="DUF1996"/>
</dbReference>
<organism evidence="5 6">
    <name type="scientific">Paractinoplanes brasiliensis</name>
    <dbReference type="NCBI Taxonomy" id="52695"/>
    <lineage>
        <taxon>Bacteria</taxon>
        <taxon>Bacillati</taxon>
        <taxon>Actinomycetota</taxon>
        <taxon>Actinomycetes</taxon>
        <taxon>Micromonosporales</taxon>
        <taxon>Micromonosporaceae</taxon>
        <taxon>Paractinoplanes</taxon>
    </lineage>
</organism>
<evidence type="ECO:0000313" key="5">
    <source>
        <dbReference type="EMBL" id="TDO36579.1"/>
    </source>
</evidence>